<reference evidence="1" key="1">
    <citation type="submission" date="2021-04" db="EMBL/GenBank/DDBJ databases">
        <authorList>
            <person name="Hartkoorn R.C."/>
            <person name="Beaudoing E."/>
            <person name="Hot D."/>
        </authorList>
    </citation>
    <scope>NUCLEOTIDE SEQUENCE</scope>
    <source>
        <strain evidence="1">NRRL B-16292</strain>
    </source>
</reference>
<evidence type="ECO:0000313" key="2">
    <source>
        <dbReference type="Proteomes" id="UP001059617"/>
    </source>
</evidence>
<keyword evidence="2" id="KW-1185">Reference proteome</keyword>
<proteinExistence type="predicted"/>
<sequence>MFDGHAACSRPPWARIFTEDGPYWLATADHLDAHADRWTG</sequence>
<accession>A0ABY5W5G4</accession>
<dbReference type="RefSeq" id="WP_259861752.1">
    <property type="nucleotide sequence ID" value="NZ_BAAAST010000022.1"/>
</dbReference>
<protein>
    <submittedName>
        <fullName evidence="1">Uncharacterized protein</fullName>
    </submittedName>
</protein>
<gene>
    <name evidence="1" type="ORF">Dfulv_06700</name>
</gene>
<name>A0ABY5W5G4_9ACTN</name>
<dbReference type="EMBL" id="CP073720">
    <property type="protein sequence ID" value="UWP83938.1"/>
    <property type="molecule type" value="Genomic_DNA"/>
</dbReference>
<reference evidence="1" key="2">
    <citation type="submission" date="2022-09" db="EMBL/GenBank/DDBJ databases">
        <title>Biosynthetic gene clusters of Dactylosporangioum fulvum.</title>
        <authorList>
            <person name="Caradec T."/>
        </authorList>
    </citation>
    <scope>NUCLEOTIDE SEQUENCE</scope>
    <source>
        <strain evidence="1">NRRL B-16292</strain>
    </source>
</reference>
<organism evidence="1 2">
    <name type="scientific">Dactylosporangium fulvum</name>
    <dbReference type="NCBI Taxonomy" id="53359"/>
    <lineage>
        <taxon>Bacteria</taxon>
        <taxon>Bacillati</taxon>
        <taxon>Actinomycetota</taxon>
        <taxon>Actinomycetes</taxon>
        <taxon>Micromonosporales</taxon>
        <taxon>Micromonosporaceae</taxon>
        <taxon>Dactylosporangium</taxon>
    </lineage>
</organism>
<dbReference type="Proteomes" id="UP001059617">
    <property type="component" value="Chromosome"/>
</dbReference>
<evidence type="ECO:0000313" key="1">
    <source>
        <dbReference type="EMBL" id="UWP83938.1"/>
    </source>
</evidence>